<dbReference type="Gene3D" id="3.40.50.11350">
    <property type="match status" value="1"/>
</dbReference>
<dbReference type="Pfam" id="PF10250">
    <property type="entry name" value="O-FucT"/>
    <property type="match status" value="1"/>
</dbReference>
<keyword evidence="5" id="KW-0732">Signal</keyword>
<keyword evidence="3" id="KW-0119">Carbohydrate metabolism</keyword>
<dbReference type="EMBL" id="JABBWK010000062">
    <property type="protein sequence ID" value="KAG1895753.1"/>
    <property type="molecule type" value="Genomic_DNA"/>
</dbReference>
<evidence type="ECO:0000256" key="3">
    <source>
        <dbReference type="ARBA" id="ARBA00023277"/>
    </source>
</evidence>
<gene>
    <name evidence="6" type="ORF">F5891DRAFT_1056638</name>
</gene>
<sequence length="525" mass="59848">MVLVIIISYSIRFVRSSSILTSTATNYFTQRFPHPPIYLPSHYDVQPKAVGWMPRSMRSAFSWTFRPEEYILLGATSPSIPPRTTKYRRQHSCSWRNFIRVFTLRKVLVSVTLVPVFLFLAIVCQGIPPNYDDIRSFEHHLPQHSLSRHQPQYLRFPGHLWGFGFNNVLQEAILMSYLAYATNVSFVFEDYTWSHLPLPWTIYDFALRPARIPLNALISGPTAGGPMPSAPNAPRAVNAEFYTQVCGGPDSQKRVISSLTAPNDADGDVMIDWWVYQLASVQEPCIEIDSSAHDVFDRHFFGNPRILSVWESLTKSPMLTDFAWSPLVQAAVSRNFALLQPESAKDLYDAHSRKSLAGLVAVHLRRGDYKRHCPNLARWGADYMGINQHPSLPDRFDRSPYVNDTDARLSYYLDHCWPSTEQVVERLRNIRKEHPGLKRVYVLSNEWAWSLDDLKNALEEDGWDDLVSSTDIVLDSEQKHVAMAIDMAIAEKAEVFIGNGFSSLSSNVVMLRMAKGMEAESNRFL</sequence>
<evidence type="ECO:0000256" key="5">
    <source>
        <dbReference type="SAM" id="SignalP"/>
    </source>
</evidence>
<dbReference type="AlphaFoldDB" id="A0AAD4HGJ2"/>
<dbReference type="GO" id="GO:0016740">
    <property type="term" value="F:transferase activity"/>
    <property type="evidence" value="ECO:0007669"/>
    <property type="project" value="UniProtKB-KW"/>
</dbReference>
<proteinExistence type="predicted"/>
<evidence type="ECO:0000313" key="6">
    <source>
        <dbReference type="EMBL" id="KAG1895753.1"/>
    </source>
</evidence>
<dbReference type="GeneID" id="64657014"/>
<feature type="chain" id="PRO_5042112285" evidence="5">
    <location>
        <begin position="17"/>
        <end position="525"/>
    </location>
</feature>
<keyword evidence="4" id="KW-0812">Transmembrane</keyword>
<feature type="transmembrane region" description="Helical" evidence="4">
    <location>
        <begin position="107"/>
        <end position="128"/>
    </location>
</feature>
<evidence type="ECO:0000256" key="1">
    <source>
        <dbReference type="ARBA" id="ARBA00022679"/>
    </source>
</evidence>
<organism evidence="6 7">
    <name type="scientific">Suillus fuscotomentosus</name>
    <dbReference type="NCBI Taxonomy" id="1912939"/>
    <lineage>
        <taxon>Eukaryota</taxon>
        <taxon>Fungi</taxon>
        <taxon>Dikarya</taxon>
        <taxon>Basidiomycota</taxon>
        <taxon>Agaricomycotina</taxon>
        <taxon>Agaricomycetes</taxon>
        <taxon>Agaricomycetidae</taxon>
        <taxon>Boletales</taxon>
        <taxon>Suillineae</taxon>
        <taxon>Suillaceae</taxon>
        <taxon>Suillus</taxon>
    </lineage>
</organism>
<dbReference type="RefSeq" id="XP_041221329.1">
    <property type="nucleotide sequence ID" value="XM_041362716.1"/>
</dbReference>
<dbReference type="InterPro" id="IPR019378">
    <property type="entry name" value="GDP-Fuc_O-FucTrfase"/>
</dbReference>
<evidence type="ECO:0000256" key="4">
    <source>
        <dbReference type="SAM" id="Phobius"/>
    </source>
</evidence>
<dbReference type="Proteomes" id="UP001195769">
    <property type="component" value="Unassembled WGS sequence"/>
</dbReference>
<keyword evidence="1" id="KW-0808">Transferase</keyword>
<keyword evidence="7" id="KW-1185">Reference proteome</keyword>
<feature type="signal peptide" evidence="5">
    <location>
        <begin position="1"/>
        <end position="16"/>
    </location>
</feature>
<accession>A0AAD4HGJ2</accession>
<evidence type="ECO:0000313" key="7">
    <source>
        <dbReference type="Proteomes" id="UP001195769"/>
    </source>
</evidence>
<protein>
    <submittedName>
        <fullName evidence="6">Uncharacterized protein</fullName>
    </submittedName>
</protein>
<reference evidence="6" key="1">
    <citation type="journal article" date="2020" name="New Phytol.">
        <title>Comparative genomics reveals dynamic genome evolution in host specialist ectomycorrhizal fungi.</title>
        <authorList>
            <person name="Lofgren L.A."/>
            <person name="Nguyen N.H."/>
            <person name="Vilgalys R."/>
            <person name="Ruytinx J."/>
            <person name="Liao H.L."/>
            <person name="Branco S."/>
            <person name="Kuo A."/>
            <person name="LaButti K."/>
            <person name="Lipzen A."/>
            <person name="Andreopoulos W."/>
            <person name="Pangilinan J."/>
            <person name="Riley R."/>
            <person name="Hundley H."/>
            <person name="Na H."/>
            <person name="Barry K."/>
            <person name="Grigoriev I.V."/>
            <person name="Stajich J.E."/>
            <person name="Kennedy P.G."/>
        </authorList>
    </citation>
    <scope>NUCLEOTIDE SEQUENCE</scope>
    <source>
        <strain evidence="6">FC203</strain>
    </source>
</reference>
<keyword evidence="2" id="KW-0294">Fucose metabolism</keyword>
<keyword evidence="4" id="KW-0472">Membrane</keyword>
<name>A0AAD4HGJ2_9AGAM</name>
<keyword evidence="4" id="KW-1133">Transmembrane helix</keyword>
<evidence type="ECO:0000256" key="2">
    <source>
        <dbReference type="ARBA" id="ARBA00023253"/>
    </source>
</evidence>
<dbReference type="GO" id="GO:0006004">
    <property type="term" value="P:fucose metabolic process"/>
    <property type="evidence" value="ECO:0007669"/>
    <property type="project" value="UniProtKB-KW"/>
</dbReference>
<dbReference type="CDD" id="cd11296">
    <property type="entry name" value="O-FucT_like"/>
    <property type="match status" value="1"/>
</dbReference>
<comment type="caution">
    <text evidence="6">The sequence shown here is derived from an EMBL/GenBank/DDBJ whole genome shotgun (WGS) entry which is preliminary data.</text>
</comment>